<dbReference type="Proteomes" id="UP000635477">
    <property type="component" value="Unassembled WGS sequence"/>
</dbReference>
<dbReference type="AlphaFoldDB" id="A0A8H4XKZ9"/>
<sequence>MPCPRNGSPKNSAAQWLGESENLIPTLDMVCYFLQEYTLAAAAFPAVIQPSVDASYHLPPKSREVYRRLVPPCGCWAEPRLVGRSRVPKTPTLLFACLTHQREIQVAEMAHVSSICVSSQAVFFDSRCQAGQASTCSPAGRPVKPVFGLAVGDKDDFDDGFLRGRWIHGNCRQLRPLARVKLRKLRSATAGVYD</sequence>
<reference evidence="1" key="1">
    <citation type="journal article" date="2020" name="BMC Genomics">
        <title>Correction to: Identification and distribution of gene clusters required for synthesis of sphingolipid metabolism inhibitors in diverse species of the filamentous fungus Fusarium.</title>
        <authorList>
            <person name="Kim H.S."/>
            <person name="Lohmar J.M."/>
            <person name="Busman M."/>
            <person name="Brown D.W."/>
            <person name="Naumann T.A."/>
            <person name="Divon H.H."/>
            <person name="Lysoe E."/>
            <person name="Uhlig S."/>
            <person name="Proctor R.H."/>
        </authorList>
    </citation>
    <scope>NUCLEOTIDE SEQUENCE</scope>
    <source>
        <strain evidence="1">NRRL 22465</strain>
    </source>
</reference>
<evidence type="ECO:0000313" key="2">
    <source>
        <dbReference type="Proteomes" id="UP000635477"/>
    </source>
</evidence>
<protein>
    <submittedName>
        <fullName evidence="1">Uncharacterized protein</fullName>
    </submittedName>
</protein>
<comment type="caution">
    <text evidence="1">The sequence shown here is derived from an EMBL/GenBank/DDBJ whole genome shotgun (WGS) entry which is preliminary data.</text>
</comment>
<evidence type="ECO:0000313" key="1">
    <source>
        <dbReference type="EMBL" id="KAF4978300.1"/>
    </source>
</evidence>
<name>A0A8H4XKZ9_9HYPO</name>
<dbReference type="EMBL" id="JABEYC010000381">
    <property type="protein sequence ID" value="KAF4978300.1"/>
    <property type="molecule type" value="Genomic_DNA"/>
</dbReference>
<reference evidence="1" key="2">
    <citation type="submission" date="2020-05" db="EMBL/GenBank/DDBJ databases">
        <authorList>
            <person name="Kim H.-S."/>
            <person name="Proctor R.H."/>
            <person name="Brown D.W."/>
        </authorList>
    </citation>
    <scope>NUCLEOTIDE SEQUENCE</scope>
    <source>
        <strain evidence="1">NRRL 22465</strain>
    </source>
</reference>
<proteinExistence type="predicted"/>
<keyword evidence="2" id="KW-1185">Reference proteome</keyword>
<gene>
    <name evidence="1" type="ORF">FZEAL_5273</name>
</gene>
<accession>A0A8H4XKZ9</accession>
<organism evidence="1 2">
    <name type="scientific">Fusarium zealandicum</name>
    <dbReference type="NCBI Taxonomy" id="1053134"/>
    <lineage>
        <taxon>Eukaryota</taxon>
        <taxon>Fungi</taxon>
        <taxon>Dikarya</taxon>
        <taxon>Ascomycota</taxon>
        <taxon>Pezizomycotina</taxon>
        <taxon>Sordariomycetes</taxon>
        <taxon>Hypocreomycetidae</taxon>
        <taxon>Hypocreales</taxon>
        <taxon>Nectriaceae</taxon>
        <taxon>Fusarium</taxon>
        <taxon>Fusarium staphyleae species complex</taxon>
    </lineage>
</organism>